<gene>
    <name evidence="3" type="ORF">LITE_LOCUS5965</name>
</gene>
<evidence type="ECO:0000256" key="2">
    <source>
        <dbReference type="SAM" id="SignalP"/>
    </source>
</evidence>
<feature type="compositionally biased region" description="Basic and acidic residues" evidence="1">
    <location>
        <begin position="51"/>
        <end position="63"/>
    </location>
</feature>
<dbReference type="AlphaFoldDB" id="A0AAV0HVZ3"/>
<feature type="chain" id="PRO_5043606037" evidence="2">
    <location>
        <begin position="23"/>
        <end position="125"/>
    </location>
</feature>
<comment type="caution">
    <text evidence="3">The sequence shown here is derived from an EMBL/GenBank/DDBJ whole genome shotgun (WGS) entry which is preliminary data.</text>
</comment>
<protein>
    <submittedName>
        <fullName evidence="3">Uncharacterized protein</fullName>
    </submittedName>
</protein>
<sequence length="125" mass="13963">MKLALVVSLLLLLPFFLQQAQGIRPEKGFLDQQAQVVVVVEKKSSSSSPSMEERSSPNDHDSNGRVLVVGEDGVVVCKEGQECKNTGIDEMKTRTSVTKKPSSSSSHHWLHEDYYGPRNHRPKHH</sequence>
<name>A0AAV0HVZ3_9ROSI</name>
<dbReference type="Proteomes" id="UP001154282">
    <property type="component" value="Unassembled WGS sequence"/>
</dbReference>
<evidence type="ECO:0000256" key="1">
    <source>
        <dbReference type="SAM" id="MobiDB-lite"/>
    </source>
</evidence>
<feature type="compositionally biased region" description="Low complexity" evidence="1">
    <location>
        <begin position="94"/>
        <end position="106"/>
    </location>
</feature>
<accession>A0AAV0HVZ3</accession>
<feature type="region of interest" description="Disordered" evidence="1">
    <location>
        <begin position="85"/>
        <end position="125"/>
    </location>
</feature>
<keyword evidence="2" id="KW-0732">Signal</keyword>
<proteinExistence type="predicted"/>
<evidence type="ECO:0000313" key="3">
    <source>
        <dbReference type="EMBL" id="CAI0388748.1"/>
    </source>
</evidence>
<reference evidence="3" key="1">
    <citation type="submission" date="2022-08" db="EMBL/GenBank/DDBJ databases">
        <authorList>
            <person name="Gutierrez-Valencia J."/>
        </authorList>
    </citation>
    <scope>NUCLEOTIDE SEQUENCE</scope>
</reference>
<organism evidence="3 4">
    <name type="scientific">Linum tenue</name>
    <dbReference type="NCBI Taxonomy" id="586396"/>
    <lineage>
        <taxon>Eukaryota</taxon>
        <taxon>Viridiplantae</taxon>
        <taxon>Streptophyta</taxon>
        <taxon>Embryophyta</taxon>
        <taxon>Tracheophyta</taxon>
        <taxon>Spermatophyta</taxon>
        <taxon>Magnoliopsida</taxon>
        <taxon>eudicotyledons</taxon>
        <taxon>Gunneridae</taxon>
        <taxon>Pentapetalae</taxon>
        <taxon>rosids</taxon>
        <taxon>fabids</taxon>
        <taxon>Malpighiales</taxon>
        <taxon>Linaceae</taxon>
        <taxon>Linum</taxon>
    </lineage>
</organism>
<feature type="region of interest" description="Disordered" evidence="1">
    <location>
        <begin position="41"/>
        <end position="65"/>
    </location>
</feature>
<dbReference type="PANTHER" id="PTHR33743:SF33">
    <property type="match status" value="1"/>
</dbReference>
<evidence type="ECO:0000313" key="4">
    <source>
        <dbReference type="Proteomes" id="UP001154282"/>
    </source>
</evidence>
<dbReference type="EMBL" id="CAMGYJ010000003">
    <property type="protein sequence ID" value="CAI0388748.1"/>
    <property type="molecule type" value="Genomic_DNA"/>
</dbReference>
<feature type="signal peptide" evidence="2">
    <location>
        <begin position="1"/>
        <end position="22"/>
    </location>
</feature>
<dbReference type="PANTHER" id="PTHR33743">
    <property type="entry name" value="PROTEIN GOLVEN 6-RELATED"/>
    <property type="match status" value="1"/>
</dbReference>
<keyword evidence="4" id="KW-1185">Reference proteome</keyword>